<comment type="similarity">
    <text evidence="1">Belongs to the AHA1 family.</text>
</comment>
<name>A0ABW0ZHH2_9ACTN</name>
<dbReference type="SUPFAM" id="SSF55961">
    <property type="entry name" value="Bet v1-like"/>
    <property type="match status" value="1"/>
</dbReference>
<dbReference type="InterPro" id="IPR013538">
    <property type="entry name" value="ASHA1/2-like_C"/>
</dbReference>
<dbReference type="Pfam" id="PF08327">
    <property type="entry name" value="AHSA1"/>
    <property type="match status" value="1"/>
</dbReference>
<keyword evidence="4" id="KW-1185">Reference proteome</keyword>
<comment type="caution">
    <text evidence="3">The sequence shown here is derived from an EMBL/GenBank/DDBJ whole genome shotgun (WGS) entry which is preliminary data.</text>
</comment>
<dbReference type="RefSeq" id="WP_136431761.1">
    <property type="nucleotide sequence ID" value="NZ_JBHSNS010000001.1"/>
</dbReference>
<accession>A0ABW0ZHH2</accession>
<gene>
    <name evidence="3" type="ORF">ACFPQB_04225</name>
</gene>
<dbReference type="Gene3D" id="3.30.530.20">
    <property type="match status" value="1"/>
</dbReference>
<organism evidence="3 4">
    <name type="scientific">Nocardioides vastitatis</name>
    <dbReference type="NCBI Taxonomy" id="2568655"/>
    <lineage>
        <taxon>Bacteria</taxon>
        <taxon>Bacillati</taxon>
        <taxon>Actinomycetota</taxon>
        <taxon>Actinomycetes</taxon>
        <taxon>Propionibacteriales</taxon>
        <taxon>Nocardioidaceae</taxon>
        <taxon>Nocardioides</taxon>
    </lineage>
</organism>
<evidence type="ECO:0000313" key="4">
    <source>
        <dbReference type="Proteomes" id="UP001596072"/>
    </source>
</evidence>
<dbReference type="EMBL" id="JBHSNS010000001">
    <property type="protein sequence ID" value="MFC5728110.1"/>
    <property type="molecule type" value="Genomic_DNA"/>
</dbReference>
<protein>
    <submittedName>
        <fullName evidence="3">SRPBCC domain-containing protein</fullName>
    </submittedName>
</protein>
<feature type="domain" description="Activator of Hsp90 ATPase homologue 1/2-like C-terminal" evidence="2">
    <location>
        <begin position="17"/>
        <end position="132"/>
    </location>
</feature>
<evidence type="ECO:0000256" key="1">
    <source>
        <dbReference type="ARBA" id="ARBA00006817"/>
    </source>
</evidence>
<evidence type="ECO:0000259" key="2">
    <source>
        <dbReference type="Pfam" id="PF08327"/>
    </source>
</evidence>
<proteinExistence type="inferred from homology"/>
<reference evidence="4" key="1">
    <citation type="journal article" date="2019" name="Int. J. Syst. Evol. Microbiol.">
        <title>The Global Catalogue of Microorganisms (GCM) 10K type strain sequencing project: providing services to taxonomists for standard genome sequencing and annotation.</title>
        <authorList>
            <consortium name="The Broad Institute Genomics Platform"/>
            <consortium name="The Broad Institute Genome Sequencing Center for Infectious Disease"/>
            <person name="Wu L."/>
            <person name="Ma J."/>
        </authorList>
    </citation>
    <scope>NUCLEOTIDE SEQUENCE [LARGE SCALE GENOMIC DNA]</scope>
    <source>
        <strain evidence="4">YIM 94188</strain>
    </source>
</reference>
<sequence length="165" mass="18505">MEGDVVTSFRESVEISAPPHAVWDLITDIRRHTEFAGPKSITKVIEFEGPVAVGSRWIAHEKFGLQKFDAPSEITVVDEVKRLEWISFPPMKEDDRGKGGRVVWGYELIPTAIGTRLEHYMTVLEARKGTAMLKAMYKVLGLPAKQVAGGRTTLENIRRAAERET</sequence>
<dbReference type="Proteomes" id="UP001596072">
    <property type="component" value="Unassembled WGS sequence"/>
</dbReference>
<evidence type="ECO:0000313" key="3">
    <source>
        <dbReference type="EMBL" id="MFC5728110.1"/>
    </source>
</evidence>
<dbReference type="InterPro" id="IPR023393">
    <property type="entry name" value="START-like_dom_sf"/>
</dbReference>